<dbReference type="Proteomes" id="UP000198848">
    <property type="component" value="Unassembled WGS sequence"/>
</dbReference>
<feature type="region of interest" description="Disordered" evidence="1">
    <location>
        <begin position="15"/>
        <end position="36"/>
    </location>
</feature>
<reference evidence="3" key="1">
    <citation type="submission" date="2016-10" db="EMBL/GenBank/DDBJ databases">
        <authorList>
            <person name="Varghese N."/>
            <person name="Submissions S."/>
        </authorList>
    </citation>
    <scope>NUCLEOTIDE SEQUENCE [LARGE SCALE GENOMIC DNA]</scope>
    <source>
        <strain evidence="3">DSM 24767</strain>
    </source>
</reference>
<evidence type="ECO:0000313" key="3">
    <source>
        <dbReference type="Proteomes" id="UP000198848"/>
    </source>
</evidence>
<feature type="compositionally biased region" description="Acidic residues" evidence="1">
    <location>
        <begin position="149"/>
        <end position="165"/>
    </location>
</feature>
<name>A0A1H1B315_NATTX</name>
<feature type="compositionally biased region" description="Basic and acidic residues" evidence="1">
    <location>
        <begin position="166"/>
        <end position="178"/>
    </location>
</feature>
<evidence type="ECO:0000313" key="2">
    <source>
        <dbReference type="EMBL" id="SDQ46310.1"/>
    </source>
</evidence>
<proteinExistence type="predicted"/>
<protein>
    <submittedName>
        <fullName evidence="2">Uncharacterized protein</fullName>
    </submittedName>
</protein>
<gene>
    <name evidence="2" type="ORF">SAMN04489842_0905</name>
</gene>
<dbReference type="OrthoDB" id="205583at2157"/>
<accession>A0A1H1B315</accession>
<keyword evidence="3" id="KW-1185">Reference proteome</keyword>
<feature type="compositionally biased region" description="Acidic residues" evidence="1">
    <location>
        <begin position="120"/>
        <end position="133"/>
    </location>
</feature>
<feature type="region of interest" description="Disordered" evidence="1">
    <location>
        <begin position="114"/>
        <end position="272"/>
    </location>
</feature>
<dbReference type="EMBL" id="FNLC01000001">
    <property type="protein sequence ID" value="SDQ46310.1"/>
    <property type="molecule type" value="Genomic_DNA"/>
</dbReference>
<evidence type="ECO:0000256" key="1">
    <source>
        <dbReference type="SAM" id="MobiDB-lite"/>
    </source>
</evidence>
<dbReference type="STRING" id="1095778.SAMN04489842_0905"/>
<feature type="compositionally biased region" description="Acidic residues" evidence="1">
    <location>
        <begin position="196"/>
        <end position="229"/>
    </location>
</feature>
<sequence length="272" mass="28677">MTETDEVRDQVTEILNEADTVGESVTGSSDGSGGEEFVEAAERASDLLESTEPGTLLEAVGLETLPDGTEPDSIPQAIVEGDADAVEDLERLLRLGNLANRVDEGMADAAIGGLRTAVEAEADSESSGEDEVGDERSDEGAPAESDGDRTEDDETGDDGGETEMDLGERLRSSLRETVTEFGDEVEQVQQQLEGVTADDDGEEGGTAESEADEIEDETEGEAAEDDLLEPDLGSGDDRSSGGARRHSTMAPSPSERPDMKAVSRFSTMPDKE</sequence>
<dbReference type="AlphaFoldDB" id="A0A1H1B315"/>
<dbReference type="RefSeq" id="WP_090377927.1">
    <property type="nucleotide sequence ID" value="NZ_FNLC01000001.1"/>
</dbReference>
<organism evidence="2 3">
    <name type="scientific">Natronobacterium texcoconense</name>
    <dbReference type="NCBI Taxonomy" id="1095778"/>
    <lineage>
        <taxon>Archaea</taxon>
        <taxon>Methanobacteriati</taxon>
        <taxon>Methanobacteriota</taxon>
        <taxon>Stenosarchaea group</taxon>
        <taxon>Halobacteria</taxon>
        <taxon>Halobacteriales</taxon>
        <taxon>Natrialbaceae</taxon>
        <taxon>Natronobacterium</taxon>
    </lineage>
</organism>